<dbReference type="AlphaFoldDB" id="B8M9N4"/>
<reference evidence="4" key="1">
    <citation type="journal article" date="2015" name="Genome Announc.">
        <title>Genome sequence of the AIDS-associated pathogen Penicillium marneffei (ATCC18224) and its near taxonomic relative Talaromyces stipitatus (ATCC10500).</title>
        <authorList>
            <person name="Nierman W.C."/>
            <person name="Fedorova-Abrams N.D."/>
            <person name="Andrianopoulos A."/>
        </authorList>
    </citation>
    <scope>NUCLEOTIDE SEQUENCE [LARGE SCALE GENOMIC DNA]</scope>
    <source>
        <strain evidence="4">ATCC 10500 / CBS 375.48 / QM 6759 / NRRL 1006</strain>
    </source>
</reference>
<dbReference type="PANTHER" id="PTHR28003:SF1">
    <property type="entry name" value="NUCLEOPORIN POM34"/>
    <property type="match status" value="1"/>
</dbReference>
<evidence type="ECO:0000256" key="2">
    <source>
        <dbReference type="SAM" id="Phobius"/>
    </source>
</evidence>
<evidence type="ECO:0000256" key="1">
    <source>
        <dbReference type="SAM" id="MobiDB-lite"/>
    </source>
</evidence>
<dbReference type="InterPro" id="IPR012578">
    <property type="entry name" value="Nucl_pore_cmplx"/>
</dbReference>
<gene>
    <name evidence="3" type="ORF">TSTA_118080</name>
</gene>
<dbReference type="RefSeq" id="XP_002482028.1">
    <property type="nucleotide sequence ID" value="XM_002481983.1"/>
</dbReference>
<dbReference type="OrthoDB" id="429932at2759"/>
<feature type="region of interest" description="Disordered" evidence="1">
    <location>
        <begin position="115"/>
        <end position="234"/>
    </location>
</feature>
<dbReference type="HOGENOM" id="CLU_044363_0_0_1"/>
<dbReference type="GO" id="GO:0006606">
    <property type="term" value="P:protein import into nucleus"/>
    <property type="evidence" value="ECO:0007669"/>
    <property type="project" value="TreeGrafter"/>
</dbReference>
<feature type="compositionally biased region" description="Low complexity" evidence="1">
    <location>
        <begin position="204"/>
        <end position="220"/>
    </location>
</feature>
<dbReference type="Proteomes" id="UP000001745">
    <property type="component" value="Unassembled WGS sequence"/>
</dbReference>
<evidence type="ECO:0000313" key="4">
    <source>
        <dbReference type="Proteomes" id="UP000001745"/>
    </source>
</evidence>
<feature type="compositionally biased region" description="Low complexity" evidence="1">
    <location>
        <begin position="147"/>
        <end position="172"/>
    </location>
</feature>
<dbReference type="GO" id="GO:0070762">
    <property type="term" value="C:nuclear pore transmembrane ring"/>
    <property type="evidence" value="ECO:0007669"/>
    <property type="project" value="TreeGrafter"/>
</dbReference>
<keyword evidence="4" id="KW-1185">Reference proteome</keyword>
<name>B8M9N4_TALSN</name>
<dbReference type="GO" id="GO:0030474">
    <property type="term" value="P:spindle pole body duplication"/>
    <property type="evidence" value="ECO:0007669"/>
    <property type="project" value="TreeGrafter"/>
</dbReference>
<keyword evidence="2" id="KW-0472">Membrane</keyword>
<feature type="compositionally biased region" description="Polar residues" evidence="1">
    <location>
        <begin position="173"/>
        <end position="184"/>
    </location>
</feature>
<dbReference type="GO" id="GO:0005640">
    <property type="term" value="C:nuclear outer membrane"/>
    <property type="evidence" value="ECO:0007669"/>
    <property type="project" value="TreeGrafter"/>
</dbReference>
<feature type="compositionally biased region" description="Polar residues" evidence="1">
    <location>
        <begin position="115"/>
        <end position="139"/>
    </location>
</feature>
<feature type="compositionally biased region" description="Low complexity" evidence="1">
    <location>
        <begin position="1"/>
        <end position="21"/>
    </location>
</feature>
<dbReference type="Pfam" id="PF08058">
    <property type="entry name" value="NPCC"/>
    <property type="match status" value="1"/>
</dbReference>
<accession>B8M9N4</accession>
<dbReference type="InParanoid" id="B8M9N4"/>
<proteinExistence type="predicted"/>
<evidence type="ECO:0000313" key="3">
    <source>
        <dbReference type="EMBL" id="EED18036.1"/>
    </source>
</evidence>
<dbReference type="OMA" id="QYATTFD"/>
<sequence length="254" mass="27429">MASITTPSTPRASSSPDSQSPGRWRHPRLREIVRRQNATTFDSRHVKKIAMNSGAIMATLFAEKPLNSLLAAIAGITAKADYLLVVFRFIFILNILTALYPLVRRRDDLSDIPLTPSQRSLLGLNPNTGAPVTPGTQYITPPRYRTVSGSRAGGPSSRGSSPLSTSASPVSRQPSYSPTTNSPLFQKALVSGNRDGVRRQSFGSSTLSTSWRESSTLAPLPSTPTPAGKGNRLGLSNKWLYEKSRRHSAGNSLI</sequence>
<evidence type="ECO:0008006" key="5">
    <source>
        <dbReference type="Google" id="ProtNLM"/>
    </source>
</evidence>
<keyword evidence="2" id="KW-0812">Transmembrane</keyword>
<feature type="transmembrane region" description="Helical" evidence="2">
    <location>
        <begin position="82"/>
        <end position="103"/>
    </location>
</feature>
<protein>
    <recommendedName>
        <fullName evidence="5">Nuclear pore complex component</fullName>
    </recommendedName>
</protein>
<dbReference type="eggNOG" id="ENOG502SEBV">
    <property type="taxonomic scope" value="Eukaryota"/>
</dbReference>
<organism evidence="3 4">
    <name type="scientific">Talaromyces stipitatus (strain ATCC 10500 / CBS 375.48 / QM 6759 / NRRL 1006)</name>
    <name type="common">Penicillium stipitatum</name>
    <dbReference type="NCBI Taxonomy" id="441959"/>
    <lineage>
        <taxon>Eukaryota</taxon>
        <taxon>Fungi</taxon>
        <taxon>Dikarya</taxon>
        <taxon>Ascomycota</taxon>
        <taxon>Pezizomycotina</taxon>
        <taxon>Eurotiomycetes</taxon>
        <taxon>Eurotiomycetidae</taxon>
        <taxon>Eurotiales</taxon>
        <taxon>Trichocomaceae</taxon>
        <taxon>Talaromyces</taxon>
        <taxon>Talaromyces sect. Talaromyces</taxon>
    </lineage>
</organism>
<dbReference type="VEuPathDB" id="FungiDB:TSTA_118080"/>
<dbReference type="STRING" id="441959.B8M9N4"/>
<dbReference type="EMBL" id="EQ962655">
    <property type="protein sequence ID" value="EED18036.1"/>
    <property type="molecule type" value="Genomic_DNA"/>
</dbReference>
<dbReference type="GeneID" id="8099732"/>
<dbReference type="PANTHER" id="PTHR28003">
    <property type="entry name" value="NUCLEOPORIN POM34"/>
    <property type="match status" value="1"/>
</dbReference>
<dbReference type="PhylomeDB" id="B8M9N4"/>
<feature type="region of interest" description="Disordered" evidence="1">
    <location>
        <begin position="1"/>
        <end position="26"/>
    </location>
</feature>
<keyword evidence="2" id="KW-1133">Transmembrane helix</keyword>